<dbReference type="PROSITE" id="PS51420">
    <property type="entry name" value="RHO"/>
    <property type="match status" value="1"/>
</dbReference>
<dbReference type="FunFam" id="3.40.50.300:FF:000586">
    <property type="entry name" value="Rab family GTPase"/>
    <property type="match status" value="1"/>
</dbReference>
<comment type="similarity">
    <text evidence="2">Belongs to the small GTPase superfamily. Rab family.</text>
</comment>
<dbReference type="PROSITE" id="PS51421">
    <property type="entry name" value="RAS"/>
    <property type="match status" value="1"/>
</dbReference>
<dbReference type="Proteomes" id="UP001162131">
    <property type="component" value="Unassembled WGS sequence"/>
</dbReference>
<dbReference type="Pfam" id="PF00071">
    <property type="entry name" value="Ras"/>
    <property type="match status" value="1"/>
</dbReference>
<dbReference type="Gene3D" id="3.40.50.300">
    <property type="entry name" value="P-loop containing nucleotide triphosphate hydrolases"/>
    <property type="match status" value="1"/>
</dbReference>
<evidence type="ECO:0000313" key="8">
    <source>
        <dbReference type="Proteomes" id="UP001162131"/>
    </source>
</evidence>
<evidence type="ECO:0000256" key="2">
    <source>
        <dbReference type="ARBA" id="ARBA00006270"/>
    </source>
</evidence>
<dbReference type="InterPro" id="IPR027417">
    <property type="entry name" value="P-loop_NTPase"/>
</dbReference>
<evidence type="ECO:0000256" key="6">
    <source>
        <dbReference type="ARBA" id="ARBA00023288"/>
    </source>
</evidence>
<dbReference type="GO" id="GO:0012505">
    <property type="term" value="C:endomembrane system"/>
    <property type="evidence" value="ECO:0007669"/>
    <property type="project" value="UniProtKB-SubCell"/>
</dbReference>
<dbReference type="InterPro" id="IPR001806">
    <property type="entry name" value="Small_GTPase"/>
</dbReference>
<dbReference type="CDD" id="cd00154">
    <property type="entry name" value="Rab"/>
    <property type="match status" value="1"/>
</dbReference>
<dbReference type="NCBIfam" id="TIGR00231">
    <property type="entry name" value="small_GTP"/>
    <property type="match status" value="1"/>
</dbReference>
<dbReference type="AlphaFoldDB" id="A0AAU9J2X5"/>
<keyword evidence="5" id="KW-0472">Membrane</keyword>
<keyword evidence="8" id="KW-1185">Reference proteome</keyword>
<evidence type="ECO:0000256" key="4">
    <source>
        <dbReference type="ARBA" id="ARBA00023134"/>
    </source>
</evidence>
<dbReference type="SMART" id="SM00174">
    <property type="entry name" value="RHO"/>
    <property type="match status" value="1"/>
</dbReference>
<evidence type="ECO:0000313" key="7">
    <source>
        <dbReference type="EMBL" id="CAG9320086.1"/>
    </source>
</evidence>
<dbReference type="PANTHER" id="PTHR47980">
    <property type="entry name" value="LD44762P"/>
    <property type="match status" value="1"/>
</dbReference>
<accession>A0AAU9J2X5</accession>
<dbReference type="GO" id="GO:0003924">
    <property type="term" value="F:GTPase activity"/>
    <property type="evidence" value="ECO:0007669"/>
    <property type="project" value="InterPro"/>
</dbReference>
<sequence>MEARSEYHYLFKVVLIGDSHVGKSSLLLRHSEKTFKDNYLSTIGVDFKLTDVYIDDSHVKLQIWDTAGQERFRTVINGYYRGSDGVIVVFDKTDRESFEHVDGWINEVDKYATQNPAKILVGNKSDMPPVVDTAEGLRKAEKYKMDYIETSAKEPFQVDQLFDILATKMIKNGGKERKGGDRIGNREKTRKWICC</sequence>
<dbReference type="SUPFAM" id="SSF52540">
    <property type="entry name" value="P-loop containing nucleoside triphosphate hydrolases"/>
    <property type="match status" value="1"/>
</dbReference>
<keyword evidence="3" id="KW-0547">Nucleotide-binding</keyword>
<evidence type="ECO:0000256" key="5">
    <source>
        <dbReference type="ARBA" id="ARBA00023136"/>
    </source>
</evidence>
<dbReference type="GO" id="GO:0005525">
    <property type="term" value="F:GTP binding"/>
    <property type="evidence" value="ECO:0007669"/>
    <property type="project" value="UniProtKB-KW"/>
</dbReference>
<dbReference type="EMBL" id="CAJZBQ010000024">
    <property type="protein sequence ID" value="CAG9320086.1"/>
    <property type="molecule type" value="Genomic_DNA"/>
</dbReference>
<comment type="subcellular location">
    <subcellularLocation>
        <location evidence="1">Endomembrane system</location>
    </subcellularLocation>
</comment>
<keyword evidence="6" id="KW-0449">Lipoprotein</keyword>
<dbReference type="SMART" id="SM00173">
    <property type="entry name" value="RAS"/>
    <property type="match status" value="1"/>
</dbReference>
<proteinExistence type="inferred from homology"/>
<dbReference type="PROSITE" id="PS51419">
    <property type="entry name" value="RAB"/>
    <property type="match status" value="1"/>
</dbReference>
<dbReference type="PRINTS" id="PR00449">
    <property type="entry name" value="RASTRNSFRMNG"/>
</dbReference>
<dbReference type="InterPro" id="IPR050305">
    <property type="entry name" value="Small_GTPase_Rab"/>
</dbReference>
<dbReference type="SMART" id="SM00176">
    <property type="entry name" value="RAN"/>
    <property type="match status" value="1"/>
</dbReference>
<gene>
    <name evidence="7" type="ORF">BSTOLATCC_MIC25324</name>
</gene>
<comment type="caution">
    <text evidence="7">The sequence shown here is derived from an EMBL/GenBank/DDBJ whole genome shotgun (WGS) entry which is preliminary data.</text>
</comment>
<keyword evidence="4" id="KW-0342">GTP-binding</keyword>
<reference evidence="7" key="1">
    <citation type="submission" date="2021-09" db="EMBL/GenBank/DDBJ databases">
        <authorList>
            <consortium name="AG Swart"/>
            <person name="Singh M."/>
            <person name="Singh A."/>
            <person name="Seah K."/>
            <person name="Emmerich C."/>
        </authorList>
    </citation>
    <scope>NUCLEOTIDE SEQUENCE</scope>
    <source>
        <strain evidence="7">ATCC30299</strain>
    </source>
</reference>
<evidence type="ECO:0000256" key="3">
    <source>
        <dbReference type="ARBA" id="ARBA00022741"/>
    </source>
</evidence>
<dbReference type="InterPro" id="IPR005225">
    <property type="entry name" value="Small_GTP-bd"/>
</dbReference>
<name>A0AAU9J2X5_9CILI</name>
<evidence type="ECO:0000256" key="1">
    <source>
        <dbReference type="ARBA" id="ARBA00004308"/>
    </source>
</evidence>
<organism evidence="7 8">
    <name type="scientific">Blepharisma stoltei</name>
    <dbReference type="NCBI Taxonomy" id="1481888"/>
    <lineage>
        <taxon>Eukaryota</taxon>
        <taxon>Sar</taxon>
        <taxon>Alveolata</taxon>
        <taxon>Ciliophora</taxon>
        <taxon>Postciliodesmatophora</taxon>
        <taxon>Heterotrichea</taxon>
        <taxon>Heterotrichida</taxon>
        <taxon>Blepharismidae</taxon>
        <taxon>Blepharisma</taxon>
    </lineage>
</organism>
<protein>
    <submittedName>
        <fullName evidence="7">Uncharacterized protein</fullName>
    </submittedName>
</protein>
<dbReference type="SMART" id="SM00175">
    <property type="entry name" value="RAB"/>
    <property type="match status" value="1"/>
</dbReference>